<feature type="compositionally biased region" description="Basic and acidic residues" evidence="1">
    <location>
        <begin position="1"/>
        <end position="52"/>
    </location>
</feature>
<proteinExistence type="predicted"/>
<reference evidence="2" key="1">
    <citation type="submission" date="2023-03" db="EMBL/GenBank/DDBJ databases">
        <title>Massive genome expansion in bonnet fungi (Mycena s.s.) driven by repeated elements and novel gene families across ecological guilds.</title>
        <authorList>
            <consortium name="Lawrence Berkeley National Laboratory"/>
            <person name="Harder C.B."/>
            <person name="Miyauchi S."/>
            <person name="Viragh M."/>
            <person name="Kuo A."/>
            <person name="Thoen E."/>
            <person name="Andreopoulos B."/>
            <person name="Lu D."/>
            <person name="Skrede I."/>
            <person name="Drula E."/>
            <person name="Henrissat B."/>
            <person name="Morin E."/>
            <person name="Kohler A."/>
            <person name="Barry K."/>
            <person name="LaButti K."/>
            <person name="Morin E."/>
            <person name="Salamov A."/>
            <person name="Lipzen A."/>
            <person name="Mereny Z."/>
            <person name="Hegedus B."/>
            <person name="Baldrian P."/>
            <person name="Stursova M."/>
            <person name="Weitz H."/>
            <person name="Taylor A."/>
            <person name="Grigoriev I.V."/>
            <person name="Nagy L.G."/>
            <person name="Martin F."/>
            <person name="Kauserud H."/>
        </authorList>
    </citation>
    <scope>NUCLEOTIDE SEQUENCE</scope>
    <source>
        <strain evidence="2">CBHHK188m</strain>
    </source>
</reference>
<protein>
    <submittedName>
        <fullName evidence="2">Uncharacterized protein</fullName>
    </submittedName>
</protein>
<feature type="region of interest" description="Disordered" evidence="1">
    <location>
        <begin position="292"/>
        <end position="355"/>
    </location>
</feature>
<gene>
    <name evidence="2" type="ORF">DFH07DRAFT_775546</name>
</gene>
<sequence length="431" mass="48619">MPRDRPRLDTDVKHQHVQELSKHYEEQNSEKRREDARLRMQQKSVEERKEGCARNAVNKQARRLEEEQLRRDHKAIDKPQQRKAPITIRGVPLKAAKWRAASPTTPPPTPRRCATIPALVAEGKDDPSKDDSDEESTPCRLEVPAWPIHTSQLVQCQWCHAEDCCGCACMCDESSEWIQHEGSHFFPTCEKCELLLSLSMSTPYGVLLCTPEYKLDPGHEDRLKHTGGFFAIDCDDWKGVMTSEETYLKMKENYPNAFTFYAPTWLLFHKRWVLECSEYHNHEIQVPQWLPVRPSSSPPSSPPSSPSTLSESTASRAPSPAPAPSSEPTKKAMKTRRKLKSVMPKGEQVVKGDSHGLSKEDLAHLAAFRPPPVPLSPERANQQFTCTLGPKALIYRDCAITVLTNMPGAELVFSSDEDELWDLLAAANCTT</sequence>
<feature type="region of interest" description="Disordered" evidence="1">
    <location>
        <begin position="1"/>
        <end position="61"/>
    </location>
</feature>
<dbReference type="Proteomes" id="UP001215280">
    <property type="component" value="Unassembled WGS sequence"/>
</dbReference>
<dbReference type="AlphaFoldDB" id="A0AAD7ISZ2"/>
<feature type="compositionally biased region" description="Low complexity" evidence="1">
    <location>
        <begin position="306"/>
        <end position="318"/>
    </location>
</feature>
<evidence type="ECO:0000256" key="1">
    <source>
        <dbReference type="SAM" id="MobiDB-lite"/>
    </source>
</evidence>
<feature type="compositionally biased region" description="Pro residues" evidence="1">
    <location>
        <begin position="296"/>
        <end position="305"/>
    </location>
</feature>
<name>A0AAD7ISZ2_9AGAR</name>
<keyword evidence="3" id="KW-1185">Reference proteome</keyword>
<accession>A0AAD7ISZ2</accession>
<dbReference type="EMBL" id="JARJLG010000087">
    <property type="protein sequence ID" value="KAJ7749077.1"/>
    <property type="molecule type" value="Genomic_DNA"/>
</dbReference>
<comment type="caution">
    <text evidence="2">The sequence shown here is derived from an EMBL/GenBank/DDBJ whole genome shotgun (WGS) entry which is preliminary data.</text>
</comment>
<evidence type="ECO:0000313" key="3">
    <source>
        <dbReference type="Proteomes" id="UP001215280"/>
    </source>
</evidence>
<organism evidence="2 3">
    <name type="scientific">Mycena maculata</name>
    <dbReference type="NCBI Taxonomy" id="230809"/>
    <lineage>
        <taxon>Eukaryota</taxon>
        <taxon>Fungi</taxon>
        <taxon>Dikarya</taxon>
        <taxon>Basidiomycota</taxon>
        <taxon>Agaricomycotina</taxon>
        <taxon>Agaricomycetes</taxon>
        <taxon>Agaricomycetidae</taxon>
        <taxon>Agaricales</taxon>
        <taxon>Marasmiineae</taxon>
        <taxon>Mycenaceae</taxon>
        <taxon>Mycena</taxon>
    </lineage>
</organism>
<evidence type="ECO:0000313" key="2">
    <source>
        <dbReference type="EMBL" id="KAJ7749077.1"/>
    </source>
</evidence>
<feature type="compositionally biased region" description="Basic residues" evidence="1">
    <location>
        <begin position="331"/>
        <end position="340"/>
    </location>
</feature>